<dbReference type="AlphaFoldDB" id="A0A1W1HKJ2"/>
<evidence type="ECO:0000313" key="2">
    <source>
        <dbReference type="Proteomes" id="UP000191931"/>
    </source>
</evidence>
<organism evidence="1 2">
    <name type="scientific">Desulfamplus magnetovallimortis</name>
    <dbReference type="NCBI Taxonomy" id="1246637"/>
    <lineage>
        <taxon>Bacteria</taxon>
        <taxon>Pseudomonadati</taxon>
        <taxon>Thermodesulfobacteriota</taxon>
        <taxon>Desulfobacteria</taxon>
        <taxon>Desulfobacterales</taxon>
        <taxon>Desulfobacteraceae</taxon>
        <taxon>Desulfamplus</taxon>
    </lineage>
</organism>
<name>A0A1W1HKJ2_9BACT</name>
<proteinExistence type="predicted"/>
<sequence>MKKIATLNSNEVSSFPPSCFDIENTEVLQKRDEVLQKRDEVLQKRESSLLQTAGLPIMGRSKVEREDRFLSGTPLYFNINELKILDEAVLIAEELVNDYYKISSTLWLSSRYDIKTAKDLQEHEIVYGPFAQVLGYRGRESKGGIAKVIDYYKVCFQDHAILTLPELHWPEKGSNLSVSQVSDLHLTFLPFLIYITVHELVHIVRFATFKQIYAMASEADCAMEEERKVHAICLEILKKISVSGMENVLLFFNKWIVKSDSY</sequence>
<dbReference type="Proteomes" id="UP000191931">
    <property type="component" value="Unassembled WGS sequence"/>
</dbReference>
<reference evidence="1 2" key="1">
    <citation type="submission" date="2017-03" db="EMBL/GenBank/DDBJ databases">
        <authorList>
            <person name="Afonso C.L."/>
            <person name="Miller P.J."/>
            <person name="Scott M.A."/>
            <person name="Spackman E."/>
            <person name="Goraichik I."/>
            <person name="Dimitrov K.M."/>
            <person name="Suarez D.L."/>
            <person name="Swayne D.E."/>
        </authorList>
    </citation>
    <scope>NUCLEOTIDE SEQUENCE [LARGE SCALE GENOMIC DNA]</scope>
    <source>
        <strain evidence="1">PRJEB14757</strain>
    </source>
</reference>
<protein>
    <submittedName>
        <fullName evidence="1">Uncharacterized protein</fullName>
    </submittedName>
</protein>
<dbReference type="STRING" id="1246637.MTBBW1_830007"/>
<dbReference type="RefSeq" id="WP_245809332.1">
    <property type="nucleotide sequence ID" value="NZ_LT828544.1"/>
</dbReference>
<evidence type="ECO:0000313" key="1">
    <source>
        <dbReference type="EMBL" id="SLM32935.1"/>
    </source>
</evidence>
<keyword evidence="2" id="KW-1185">Reference proteome</keyword>
<dbReference type="EMBL" id="FWEV01000329">
    <property type="protein sequence ID" value="SLM32935.1"/>
    <property type="molecule type" value="Genomic_DNA"/>
</dbReference>
<accession>A0A1W1HKJ2</accession>
<gene>
    <name evidence="1" type="ORF">MTBBW1_830007</name>
</gene>